<feature type="transmembrane region" description="Helical" evidence="2">
    <location>
        <begin position="12"/>
        <end position="32"/>
    </location>
</feature>
<keyword evidence="2" id="KW-0472">Membrane</keyword>
<protein>
    <recommendedName>
        <fullName evidence="3">Sporulation membrane protein YtrI C-terminal domain-containing protein</fullName>
    </recommendedName>
</protein>
<evidence type="ECO:0000313" key="4">
    <source>
        <dbReference type="EMBL" id="MBM7631817.1"/>
    </source>
</evidence>
<comment type="caution">
    <text evidence="4">The sequence shown here is derived from an EMBL/GenBank/DDBJ whole genome shotgun (WGS) entry which is preliminary data.</text>
</comment>
<feature type="domain" description="Sporulation membrane protein YtrI C-terminal" evidence="3">
    <location>
        <begin position="83"/>
        <end position="165"/>
    </location>
</feature>
<dbReference type="InterPro" id="IPR048198">
    <property type="entry name" value="YtrI"/>
</dbReference>
<evidence type="ECO:0000259" key="3">
    <source>
        <dbReference type="Pfam" id="PF26347"/>
    </source>
</evidence>
<evidence type="ECO:0000256" key="2">
    <source>
        <dbReference type="SAM" id="Phobius"/>
    </source>
</evidence>
<evidence type="ECO:0000313" key="5">
    <source>
        <dbReference type="Proteomes" id="UP000741863"/>
    </source>
</evidence>
<keyword evidence="2" id="KW-0812">Transmembrane</keyword>
<sequence length="171" mass="20308">MRIPPYYKRPGWQRFLAGLFIGVVIGWGLFIFQYGQVYERTIIELRKNELTINQLESQIELLLAREQEQEDLDEDQKRVEVETIEIHFTNERESRLSELALYDLRQQAVDELEPLLHQNLESVAEQQELVIRTLENKRFVVNEQQFSLEVSRAIFYKKIDLHTEIVIESSG</sequence>
<accession>A0ABS2P928</accession>
<reference evidence="4 5" key="1">
    <citation type="submission" date="2021-01" db="EMBL/GenBank/DDBJ databases">
        <title>Genomic Encyclopedia of Type Strains, Phase IV (KMG-IV): sequencing the most valuable type-strain genomes for metagenomic binning, comparative biology and taxonomic classification.</title>
        <authorList>
            <person name="Goeker M."/>
        </authorList>
    </citation>
    <scope>NUCLEOTIDE SEQUENCE [LARGE SCALE GENOMIC DNA]</scope>
    <source>
        <strain evidence="4 5">DSM 25540</strain>
    </source>
</reference>
<dbReference type="RefSeq" id="WP_204695868.1">
    <property type="nucleotide sequence ID" value="NZ_JAFBEC010000002.1"/>
</dbReference>
<dbReference type="NCBIfam" id="NF041479">
    <property type="entry name" value="spor_membprot_YtrI"/>
    <property type="match status" value="1"/>
</dbReference>
<dbReference type="Proteomes" id="UP000741863">
    <property type="component" value="Unassembled WGS sequence"/>
</dbReference>
<keyword evidence="1" id="KW-0175">Coiled coil</keyword>
<dbReference type="Pfam" id="PF26347">
    <property type="entry name" value="YtrI_sporulation"/>
    <property type="match status" value="1"/>
</dbReference>
<feature type="coiled-coil region" evidence="1">
    <location>
        <begin position="38"/>
        <end position="85"/>
    </location>
</feature>
<dbReference type="InterPro" id="IPR058620">
    <property type="entry name" value="YtrI_C"/>
</dbReference>
<proteinExistence type="predicted"/>
<dbReference type="EMBL" id="JAFBEC010000002">
    <property type="protein sequence ID" value="MBM7631817.1"/>
    <property type="molecule type" value="Genomic_DNA"/>
</dbReference>
<keyword evidence="5" id="KW-1185">Reference proteome</keyword>
<evidence type="ECO:0000256" key="1">
    <source>
        <dbReference type="SAM" id="Coils"/>
    </source>
</evidence>
<keyword evidence="2" id="KW-1133">Transmembrane helix</keyword>
<gene>
    <name evidence="4" type="ORF">JOD17_000909</name>
</gene>
<name>A0ABS2P928_9BACL</name>
<organism evidence="4 5">
    <name type="scientific">Geomicrobium sediminis</name>
    <dbReference type="NCBI Taxonomy" id="1347788"/>
    <lineage>
        <taxon>Bacteria</taxon>
        <taxon>Bacillati</taxon>
        <taxon>Bacillota</taxon>
        <taxon>Bacilli</taxon>
        <taxon>Bacillales</taxon>
        <taxon>Geomicrobium</taxon>
    </lineage>
</organism>